<dbReference type="KEGG" id="bsd:BLASA_4564"/>
<dbReference type="Gene3D" id="1.20.1440.230">
    <property type="entry name" value="NADH-ubiquinone oxidoreductase 51kDa subunit, iron-sulphur binding domain"/>
    <property type="match status" value="1"/>
</dbReference>
<feature type="domain" description="NADH-ubiquinone oxidoreductase 51kDa subunit iron-sulphur binding" evidence="6">
    <location>
        <begin position="304"/>
        <end position="349"/>
    </location>
</feature>
<dbReference type="STRING" id="1146883.BLASA_4564"/>
<sequence length="415" mass="44051">MPDVLPWSPLGAGLLLAPGPEAETLPDFRQEYPEVAPPDSAALVDVLRRADLRGRGGAGFPAWRKIEAVVSRRPDGPVAVVANGEEGEPASCKDRYLLRHRPHLVLEGLEIVRRALVADAAYVYVSDELGRDRVLAAIAERGLLGIEVFLAPRGYVSGEESAVVRALDGGPALPTQKPPRPFESGVGQRPTAVMNVETLARACRLWTAAALDQDPPVDLLMLTLLDPDQVVLTEVPAGTTLREVARQALGLDVSPGTPVLSGGFFSGFLPDVALDAPLDFDGFRRLGTGVGCGSFIFLPGACPVDVATDVMAFFDRENAHQCGSCFKGTAAMHQALERIGLGTQQDTDVANLERWTRTLPGRGSCATLDGAACLARTLLTQFAGVVERHATVPCAQCAAAAERADPDTRFRVPAP</sequence>
<dbReference type="SUPFAM" id="SSF142984">
    <property type="entry name" value="Nqo1 middle domain-like"/>
    <property type="match status" value="1"/>
</dbReference>
<dbReference type="Gene3D" id="3.40.50.11540">
    <property type="entry name" value="NADH-ubiquinone oxidoreductase 51kDa subunit"/>
    <property type="match status" value="1"/>
</dbReference>
<evidence type="ECO:0000256" key="4">
    <source>
        <dbReference type="ARBA" id="ARBA00023004"/>
    </source>
</evidence>
<keyword evidence="5" id="KW-0411">Iron-sulfur</keyword>
<dbReference type="EMBL" id="FO117623">
    <property type="protein sequence ID" value="CCG05367.1"/>
    <property type="molecule type" value="Genomic_DNA"/>
</dbReference>
<dbReference type="Pfam" id="PF01512">
    <property type="entry name" value="Complex1_51K"/>
    <property type="match status" value="1"/>
</dbReference>
<dbReference type="SUPFAM" id="SSF142019">
    <property type="entry name" value="Nqo1 FMN-binding domain-like"/>
    <property type="match status" value="1"/>
</dbReference>
<dbReference type="GO" id="GO:0051539">
    <property type="term" value="F:4 iron, 4 sulfur cluster binding"/>
    <property type="evidence" value="ECO:0007669"/>
    <property type="project" value="UniProtKB-KW"/>
</dbReference>
<evidence type="ECO:0000259" key="6">
    <source>
        <dbReference type="SMART" id="SM00928"/>
    </source>
</evidence>
<evidence type="ECO:0000256" key="1">
    <source>
        <dbReference type="ARBA" id="ARBA00007523"/>
    </source>
</evidence>
<accession>H6RQJ9</accession>
<dbReference type="AlphaFoldDB" id="H6RQJ9"/>
<evidence type="ECO:0000313" key="7">
    <source>
        <dbReference type="EMBL" id="CCG05367.1"/>
    </source>
</evidence>
<gene>
    <name evidence="7" type="primary">nuoF2</name>
    <name evidence="7" type="ordered locus">BLASA_4564</name>
</gene>
<organism evidence="7 8">
    <name type="scientific">Blastococcus saxobsidens (strain DD2)</name>
    <dbReference type="NCBI Taxonomy" id="1146883"/>
    <lineage>
        <taxon>Bacteria</taxon>
        <taxon>Bacillati</taxon>
        <taxon>Actinomycetota</taxon>
        <taxon>Actinomycetes</taxon>
        <taxon>Geodermatophilales</taxon>
        <taxon>Geodermatophilaceae</taxon>
        <taxon>Blastococcus</taxon>
    </lineage>
</organism>
<dbReference type="HOGENOM" id="CLU_014881_0_0_11"/>
<dbReference type="InterPro" id="IPR019575">
    <property type="entry name" value="Nuop51_4Fe4S-bd"/>
</dbReference>
<dbReference type="RefSeq" id="WP_014378234.1">
    <property type="nucleotide sequence ID" value="NC_016943.1"/>
</dbReference>
<evidence type="ECO:0000256" key="3">
    <source>
        <dbReference type="ARBA" id="ARBA00022723"/>
    </source>
</evidence>
<evidence type="ECO:0000313" key="8">
    <source>
        <dbReference type="Proteomes" id="UP000007517"/>
    </source>
</evidence>
<dbReference type="InterPro" id="IPR011538">
    <property type="entry name" value="Nuo51_FMN-bd"/>
</dbReference>
<name>H6RQJ9_BLASD</name>
<dbReference type="SMART" id="SM00928">
    <property type="entry name" value="NADH_4Fe-4S"/>
    <property type="match status" value="1"/>
</dbReference>
<keyword evidence="4" id="KW-0408">Iron</keyword>
<protein>
    <submittedName>
        <fullName evidence="7">NADH-quinone oxidoreductase subunit F</fullName>
    </submittedName>
</protein>
<dbReference type="InterPro" id="IPR037225">
    <property type="entry name" value="Nuo51_FMN-bd_sf"/>
</dbReference>
<dbReference type="PANTHER" id="PTHR43578:SF3">
    <property type="entry name" value="NADH-QUINONE OXIDOREDUCTASE SUBUNIT F"/>
    <property type="match status" value="1"/>
</dbReference>
<proteinExistence type="inferred from homology"/>
<reference evidence="8" key="2">
    <citation type="submission" date="2012-02" db="EMBL/GenBank/DDBJ databases">
        <title>Complete genome sequence of Blastococcus saxobsidens strain DD2.</title>
        <authorList>
            <person name="Genoscope."/>
        </authorList>
    </citation>
    <scope>NUCLEOTIDE SEQUENCE [LARGE SCALE GENOMIC DNA]</scope>
    <source>
        <strain evidence="8">DD2</strain>
    </source>
</reference>
<reference evidence="7 8" key="1">
    <citation type="journal article" date="2012" name="J. Bacteriol.">
        <title>Genome Sequence of Blastococcus saxobsidens DD2, a Stone-Inhabiting Bacterium.</title>
        <authorList>
            <person name="Chouaia B."/>
            <person name="Crotti E."/>
            <person name="Brusetti L."/>
            <person name="Daffonchio D."/>
            <person name="Essoussi I."/>
            <person name="Nouioui I."/>
            <person name="Sbissi I."/>
            <person name="Ghodhbane-Gtari F."/>
            <person name="Gtari M."/>
            <person name="Vacherie B."/>
            <person name="Barbe V."/>
            <person name="Medigue C."/>
            <person name="Gury J."/>
            <person name="Pujic P."/>
            <person name="Normand P."/>
        </authorList>
    </citation>
    <scope>NUCLEOTIDE SEQUENCE [LARGE SCALE GENOMIC DNA]</scope>
    <source>
        <strain evidence="7 8">DD2</strain>
    </source>
</reference>
<keyword evidence="2" id="KW-0004">4Fe-4S</keyword>
<comment type="similarity">
    <text evidence="1">Belongs to the complex I 51 kDa subunit family.</text>
</comment>
<evidence type="ECO:0000256" key="2">
    <source>
        <dbReference type="ARBA" id="ARBA00022485"/>
    </source>
</evidence>
<keyword evidence="8" id="KW-1185">Reference proteome</keyword>
<dbReference type="Pfam" id="PF10589">
    <property type="entry name" value="NADH_4Fe-4S"/>
    <property type="match status" value="1"/>
</dbReference>
<dbReference type="Gene3D" id="3.10.20.600">
    <property type="match status" value="1"/>
</dbReference>
<dbReference type="PANTHER" id="PTHR43578">
    <property type="entry name" value="NADH-QUINONE OXIDOREDUCTASE SUBUNIT F"/>
    <property type="match status" value="1"/>
</dbReference>
<dbReference type="InterPro" id="IPR037207">
    <property type="entry name" value="Nuop51_4Fe4S-bd_sf"/>
</dbReference>
<dbReference type="eggNOG" id="COG1894">
    <property type="taxonomic scope" value="Bacteria"/>
</dbReference>
<keyword evidence="3" id="KW-0479">Metal-binding</keyword>
<dbReference type="Proteomes" id="UP000007517">
    <property type="component" value="Chromosome"/>
</dbReference>
<dbReference type="SUPFAM" id="SSF140490">
    <property type="entry name" value="Nqo1C-terminal domain-like"/>
    <property type="match status" value="1"/>
</dbReference>
<dbReference type="GO" id="GO:0046872">
    <property type="term" value="F:metal ion binding"/>
    <property type="evidence" value="ECO:0007669"/>
    <property type="project" value="UniProtKB-KW"/>
</dbReference>
<evidence type="ECO:0000256" key="5">
    <source>
        <dbReference type="ARBA" id="ARBA00023014"/>
    </source>
</evidence>